<organism evidence="5 6">
    <name type="scientific">Actinoallomurus vinaceus</name>
    <dbReference type="NCBI Taxonomy" id="1080074"/>
    <lineage>
        <taxon>Bacteria</taxon>
        <taxon>Bacillati</taxon>
        <taxon>Actinomycetota</taxon>
        <taxon>Actinomycetes</taxon>
        <taxon>Streptosporangiales</taxon>
        <taxon>Thermomonosporaceae</taxon>
        <taxon>Actinoallomurus</taxon>
    </lineage>
</organism>
<dbReference type="InterPro" id="IPR003593">
    <property type="entry name" value="AAA+_ATPase"/>
</dbReference>
<dbReference type="PANTHER" id="PTHR16305">
    <property type="entry name" value="TESTICULAR SOLUBLE ADENYLYL CYCLASE"/>
    <property type="match status" value="1"/>
</dbReference>
<evidence type="ECO:0000256" key="1">
    <source>
        <dbReference type="ARBA" id="ARBA00022741"/>
    </source>
</evidence>
<dbReference type="EMBL" id="BAABHK010000007">
    <property type="protein sequence ID" value="GAA4629893.1"/>
    <property type="molecule type" value="Genomic_DNA"/>
</dbReference>
<dbReference type="Pfam" id="PF13191">
    <property type="entry name" value="AAA_16"/>
    <property type="match status" value="1"/>
</dbReference>
<evidence type="ECO:0000313" key="6">
    <source>
        <dbReference type="Proteomes" id="UP001501442"/>
    </source>
</evidence>
<keyword evidence="6" id="KW-1185">Reference proteome</keyword>
<dbReference type="InterPro" id="IPR027417">
    <property type="entry name" value="P-loop_NTPase"/>
</dbReference>
<gene>
    <name evidence="5" type="ORF">GCM10023196_053080</name>
</gene>
<feature type="region of interest" description="Disordered" evidence="3">
    <location>
        <begin position="1018"/>
        <end position="1037"/>
    </location>
</feature>
<sequence length="1088" mass="116026">MARGGEGRLVVVAGDAGIGKTRLCREIASRAEDAGFAVGWGTCWPEGGAPPLWPWQAVLADLGRGAATDLLGADRGGPVVDPERFARFAAVGEELARACDASPVLVVIDDIHVADPGAVLLARFLARALARRPLTLVFTRRHGAGGRPAAAGLLDELEGQARPLTLRPLDIDETALFLRSYGYRDVDPDLRRTLWRLTGGNPLFLHRVIALGPADPVGGSLPPEDVRAAIVQAVDRLGERARQVLSRSSVLGSSVPVAHAAAVADCTTAELGEALVEAERVGLVGSPGSGGFTFTHELVRESLQELLTVGERCAAHARAADVLTPPPTAMSPAAVSPATPPHDLPPVGSSSIPPHGLPSVGSSPTLPHDLPLTASPPAGAPVFPASQQLTRYAYHALRAAPRSPEDGRRAITASRAAARAMVGGFDYEQAASILEAAVNVHEEAGLADPVAALLVEWAQTVLMAGRLAEARVLFGRAVDAATTEGDRIELARAALGLGGVWVNEHRSRPDRERVLGLQRNALAALLPDEHRLRCRLAVRLAAEDVYQGGPVAPVLDALAEARRLGHSDVLAEALSLTHHALLAPRYARTRLDLAEELIAVASPAGEGMLVLMGLCWRATDLFHLGDPRAPRALAELRDRADALNCRSVLYIAEVMETMLLIRAGRLEDAEAKAAECFELGSEVGDADAFAYLGAQLVTIRWLQERDAEMLPMLEEIVASPTLIPAEFGLQATAAVMAARVGEHGKARRILDELTASGLAALPESSTWLGGMMSIVETAFLLGDAGVAREGYDLLTPYAELSITPSLAVTCLGSVERPLGMAALAFGRPDRAVEHLERAVTADRLLGNRPLTAVTLGDLAEALLRRHRQGDRERAADLLEQARREAEAVGLKSRADGFAQRGRRLDEGHAIIRRQGRVWVLSMGGHEAVVPHRLGVGYLARLLTSPHRPISALELAASATGDPALVEPARHPIVDERARSAYRRRADELTRRLAQAASSDPEPDERLHAEREALLQELNRTADRGGRTRSFPDPRERARTAVRKAIKRAIDDIFAADATIGGVLRSSITTGATCRYTPDAERPLTWSPE</sequence>
<evidence type="ECO:0000259" key="4">
    <source>
        <dbReference type="SMART" id="SM00382"/>
    </source>
</evidence>
<dbReference type="PANTHER" id="PTHR16305:SF35">
    <property type="entry name" value="TRANSCRIPTIONAL ACTIVATOR DOMAIN"/>
    <property type="match status" value="1"/>
</dbReference>
<dbReference type="SUPFAM" id="SSF52540">
    <property type="entry name" value="P-loop containing nucleoside triphosphate hydrolases"/>
    <property type="match status" value="1"/>
</dbReference>
<dbReference type="Pfam" id="PF13424">
    <property type="entry name" value="TPR_12"/>
    <property type="match status" value="1"/>
</dbReference>
<name>A0ABP8UFQ1_9ACTN</name>
<dbReference type="Proteomes" id="UP001501442">
    <property type="component" value="Unassembled WGS sequence"/>
</dbReference>
<keyword evidence="2" id="KW-0067">ATP-binding</keyword>
<comment type="caution">
    <text evidence="5">The sequence shown here is derived from an EMBL/GenBank/DDBJ whole genome shotgun (WGS) entry which is preliminary data.</text>
</comment>
<keyword evidence="1" id="KW-0547">Nucleotide-binding</keyword>
<evidence type="ECO:0000256" key="3">
    <source>
        <dbReference type="SAM" id="MobiDB-lite"/>
    </source>
</evidence>
<proteinExistence type="predicted"/>
<feature type="region of interest" description="Disordered" evidence="3">
    <location>
        <begin position="324"/>
        <end position="367"/>
    </location>
</feature>
<dbReference type="Gene3D" id="1.25.40.10">
    <property type="entry name" value="Tetratricopeptide repeat domain"/>
    <property type="match status" value="1"/>
</dbReference>
<reference evidence="6" key="1">
    <citation type="journal article" date="2019" name="Int. J. Syst. Evol. Microbiol.">
        <title>The Global Catalogue of Microorganisms (GCM) 10K type strain sequencing project: providing services to taxonomists for standard genome sequencing and annotation.</title>
        <authorList>
            <consortium name="The Broad Institute Genomics Platform"/>
            <consortium name="The Broad Institute Genome Sequencing Center for Infectious Disease"/>
            <person name="Wu L."/>
            <person name="Ma J."/>
        </authorList>
    </citation>
    <scope>NUCLEOTIDE SEQUENCE [LARGE SCALE GENOMIC DNA]</scope>
    <source>
        <strain evidence="6">JCM 17939</strain>
    </source>
</reference>
<feature type="domain" description="AAA+ ATPase" evidence="4">
    <location>
        <begin position="6"/>
        <end position="164"/>
    </location>
</feature>
<dbReference type="InterPro" id="IPR041664">
    <property type="entry name" value="AAA_16"/>
</dbReference>
<dbReference type="SUPFAM" id="SSF48452">
    <property type="entry name" value="TPR-like"/>
    <property type="match status" value="1"/>
</dbReference>
<evidence type="ECO:0000256" key="2">
    <source>
        <dbReference type="ARBA" id="ARBA00022840"/>
    </source>
</evidence>
<dbReference type="InterPro" id="IPR011990">
    <property type="entry name" value="TPR-like_helical_dom_sf"/>
</dbReference>
<evidence type="ECO:0000313" key="5">
    <source>
        <dbReference type="EMBL" id="GAA4629893.1"/>
    </source>
</evidence>
<accession>A0ABP8UFQ1</accession>
<dbReference type="SMART" id="SM00382">
    <property type="entry name" value="AAA"/>
    <property type="match status" value="1"/>
</dbReference>
<protein>
    <recommendedName>
        <fullName evidence="4">AAA+ ATPase domain-containing protein</fullName>
    </recommendedName>
</protein>